<keyword evidence="8 12" id="KW-0472">Membrane</keyword>
<evidence type="ECO:0000256" key="2">
    <source>
        <dbReference type="ARBA" id="ARBA00009082"/>
    </source>
</evidence>
<dbReference type="GO" id="GO:0035869">
    <property type="term" value="C:ciliary transition zone"/>
    <property type="evidence" value="ECO:0007669"/>
    <property type="project" value="TreeGrafter"/>
</dbReference>
<evidence type="ECO:0000256" key="12">
    <source>
        <dbReference type="SAM" id="Phobius"/>
    </source>
</evidence>
<keyword evidence="6 12" id="KW-1133">Transmembrane helix</keyword>
<keyword evidence="7" id="KW-0969">Cilium</keyword>
<evidence type="ECO:0000256" key="6">
    <source>
        <dbReference type="ARBA" id="ARBA00022989"/>
    </source>
</evidence>
<protein>
    <recommendedName>
        <fullName evidence="3">Transmembrane protein 231</fullName>
    </recommendedName>
</protein>
<reference evidence="13" key="1">
    <citation type="submission" date="2022-06" db="EMBL/GenBank/DDBJ databases">
        <authorList>
            <person name="Berger JAMES D."/>
            <person name="Berger JAMES D."/>
        </authorList>
    </citation>
    <scope>NUCLEOTIDE SEQUENCE [LARGE SCALE GENOMIC DNA]</scope>
</reference>
<dbReference type="WBParaSite" id="TREG1_128190.1">
    <property type="protein sequence ID" value="TREG1_128190.1"/>
    <property type="gene ID" value="TREG1_128190"/>
</dbReference>
<dbReference type="AlphaFoldDB" id="A0AA85J4H9"/>
<dbReference type="Proteomes" id="UP000050795">
    <property type="component" value="Unassembled WGS sequence"/>
</dbReference>
<sequence length="343" mass="40009">MVEIFHHPEEKVFKTTFLSKTSLFYLITSFILFIGPVIILSYLKNIWPFYKYIPVNVGPCIPEINQAFIWIPTVDQYNQVDFKMWSGSDNILNTVRSNMLPGSFDYVTHESFIPFPARDAGKSVSKAIEISITLNNIVNLSVMGARLFIPITCSLKISSRWKDTFALNLTGLIWNEYLSLTPINNLFIQSELVIKQTQALRLHGIDPIERANYRRTLVSANRIHYNTLTYELDNIMYDIMDRNLTIHLGKVHHLASMDKTSPTGSFSISLMIHLSEKEMLFETAFINKIKWVYIFYIGIWIIFLWPISWLKRVVFEKRLISDNIMEFVKPPPNVHFNKNINEW</sequence>
<reference evidence="14" key="2">
    <citation type="submission" date="2023-11" db="UniProtKB">
        <authorList>
            <consortium name="WormBaseParasite"/>
        </authorList>
    </citation>
    <scope>IDENTIFICATION</scope>
</reference>
<comment type="function">
    <text evidence="11">Transmembrane component of the tectonic-like complex, a complex localized at the transition zone of primary cilia and acting as a barrier that prevents diffusion of transmembrane proteins between the cilia and plasma membranes. Required for ciliogenesis and sonic hedgehog/SHH signaling.</text>
</comment>
<dbReference type="GO" id="GO:0060170">
    <property type="term" value="C:ciliary membrane"/>
    <property type="evidence" value="ECO:0007669"/>
    <property type="project" value="UniProtKB-SubCell"/>
</dbReference>
<accession>A0AA85J4H9</accession>
<evidence type="ECO:0000256" key="1">
    <source>
        <dbReference type="ARBA" id="ARBA00004272"/>
    </source>
</evidence>
<comment type="similarity">
    <text evidence="2">Belongs to the TMEM231 family.</text>
</comment>
<keyword evidence="4" id="KW-1003">Cell membrane</keyword>
<evidence type="ECO:0000256" key="11">
    <source>
        <dbReference type="ARBA" id="ARBA00024803"/>
    </source>
</evidence>
<feature type="transmembrane region" description="Helical" evidence="12">
    <location>
        <begin position="23"/>
        <end position="43"/>
    </location>
</feature>
<dbReference type="PANTHER" id="PTHR14605">
    <property type="entry name" value="CHST5 PROTEIN"/>
    <property type="match status" value="1"/>
</dbReference>
<proteinExistence type="inferred from homology"/>
<keyword evidence="9" id="KW-0325">Glycoprotein</keyword>
<dbReference type="PANTHER" id="PTHR14605:SF1">
    <property type="entry name" value="TRANSMEMBRANE PROTEIN 231"/>
    <property type="match status" value="1"/>
</dbReference>
<dbReference type="InterPro" id="IPR019306">
    <property type="entry name" value="TMEM231"/>
</dbReference>
<organism evidence="13 14">
    <name type="scientific">Trichobilharzia regenti</name>
    <name type="common">Nasal bird schistosome</name>
    <dbReference type="NCBI Taxonomy" id="157069"/>
    <lineage>
        <taxon>Eukaryota</taxon>
        <taxon>Metazoa</taxon>
        <taxon>Spiralia</taxon>
        <taxon>Lophotrochozoa</taxon>
        <taxon>Platyhelminthes</taxon>
        <taxon>Trematoda</taxon>
        <taxon>Digenea</taxon>
        <taxon>Strigeidida</taxon>
        <taxon>Schistosomatoidea</taxon>
        <taxon>Schistosomatidae</taxon>
        <taxon>Trichobilharzia</taxon>
    </lineage>
</organism>
<evidence type="ECO:0000256" key="8">
    <source>
        <dbReference type="ARBA" id="ARBA00023136"/>
    </source>
</evidence>
<dbReference type="Pfam" id="PF10149">
    <property type="entry name" value="TM231"/>
    <property type="match status" value="1"/>
</dbReference>
<dbReference type="GO" id="GO:0032880">
    <property type="term" value="P:regulation of protein localization"/>
    <property type="evidence" value="ECO:0007669"/>
    <property type="project" value="TreeGrafter"/>
</dbReference>
<keyword evidence="5 12" id="KW-0812">Transmembrane</keyword>
<evidence type="ECO:0000256" key="10">
    <source>
        <dbReference type="ARBA" id="ARBA00023273"/>
    </source>
</evidence>
<evidence type="ECO:0000313" key="13">
    <source>
        <dbReference type="Proteomes" id="UP000050795"/>
    </source>
</evidence>
<dbReference type="GO" id="GO:0060271">
    <property type="term" value="P:cilium assembly"/>
    <property type="evidence" value="ECO:0007669"/>
    <property type="project" value="TreeGrafter"/>
</dbReference>
<keyword evidence="13" id="KW-1185">Reference proteome</keyword>
<name>A0AA85J4H9_TRIRE</name>
<evidence type="ECO:0000256" key="9">
    <source>
        <dbReference type="ARBA" id="ARBA00023180"/>
    </source>
</evidence>
<comment type="subcellular location">
    <subcellularLocation>
        <location evidence="1">Cell projection</location>
        <location evidence="1">Cilium membrane</location>
        <topology evidence="1">Multi-pass membrane protein</topology>
    </subcellularLocation>
</comment>
<keyword evidence="10" id="KW-0966">Cell projection</keyword>
<evidence type="ECO:0000256" key="3">
    <source>
        <dbReference type="ARBA" id="ARBA00015087"/>
    </source>
</evidence>
<evidence type="ECO:0000256" key="4">
    <source>
        <dbReference type="ARBA" id="ARBA00022475"/>
    </source>
</evidence>
<evidence type="ECO:0000256" key="7">
    <source>
        <dbReference type="ARBA" id="ARBA00023069"/>
    </source>
</evidence>
<evidence type="ECO:0000313" key="14">
    <source>
        <dbReference type="WBParaSite" id="TREG1_128190.1"/>
    </source>
</evidence>
<evidence type="ECO:0000256" key="5">
    <source>
        <dbReference type="ARBA" id="ARBA00022692"/>
    </source>
</evidence>
<feature type="transmembrane region" description="Helical" evidence="12">
    <location>
        <begin position="291"/>
        <end position="309"/>
    </location>
</feature>